<evidence type="ECO:0000313" key="2">
    <source>
        <dbReference type="EMBL" id="KAF7198102.1"/>
    </source>
</evidence>
<dbReference type="OrthoDB" id="3633413at2759"/>
<comment type="caution">
    <text evidence="2">The sequence shown here is derived from an EMBL/GenBank/DDBJ whole genome shotgun (WGS) entry which is preliminary data.</text>
</comment>
<dbReference type="Proteomes" id="UP000660729">
    <property type="component" value="Unassembled WGS sequence"/>
</dbReference>
<accession>A0A8H6VPT7</accession>
<name>A0A8H6VPT7_9PEZI</name>
<organism evidence="2 3">
    <name type="scientific">Pseudocercospora fuligena</name>
    <dbReference type="NCBI Taxonomy" id="685502"/>
    <lineage>
        <taxon>Eukaryota</taxon>
        <taxon>Fungi</taxon>
        <taxon>Dikarya</taxon>
        <taxon>Ascomycota</taxon>
        <taxon>Pezizomycotina</taxon>
        <taxon>Dothideomycetes</taxon>
        <taxon>Dothideomycetidae</taxon>
        <taxon>Mycosphaerellales</taxon>
        <taxon>Mycosphaerellaceae</taxon>
        <taxon>Pseudocercospora</taxon>
    </lineage>
</organism>
<dbReference type="EMBL" id="JABCIY010000003">
    <property type="protein sequence ID" value="KAF7198102.1"/>
    <property type="molecule type" value="Genomic_DNA"/>
</dbReference>
<feature type="compositionally biased region" description="Basic and acidic residues" evidence="1">
    <location>
        <begin position="47"/>
        <end position="74"/>
    </location>
</feature>
<dbReference type="AlphaFoldDB" id="A0A8H6VPT7"/>
<evidence type="ECO:0000313" key="3">
    <source>
        <dbReference type="Proteomes" id="UP000660729"/>
    </source>
</evidence>
<proteinExistence type="predicted"/>
<gene>
    <name evidence="2" type="ORF">HII31_00458</name>
</gene>
<sequence>MLPLPSESELAETVEEQVDGGAWTVVHRPIAGPSQRASRAATRRQRGLRDLDMARKRPYSNDDSHDPLTPERKTWNRLHAKNRVTNSFHSMLNRDRHPTKPGWEPVVQRTAKKIEESPHLEEAALKSLQRQGCQNPIRHYYPEHECDVPKRRLECLRQIARWKRDRYLVEEVATKLPKELAIQVFEYVILSSQTHTTFHSEQILEITALEVIGPSDAAEHLVPLAKQALLEQSIFDIDVEFRRAEGQRIAVLQPDLFRLPHPLRKARVKLDFEIPIGRQKYPAILYIATACMPSLLTQLPGLRDLHFLFRIELTRPPWDHQGSALDVGCRKGFSGTSTFRKALEELLEAVKATRPGIEVFVEMQYIYEGTWRGAYEAPPKTYNVAMEELTAEDTIRGADAKWQNCRFSLG</sequence>
<reference evidence="2" key="1">
    <citation type="submission" date="2020-04" db="EMBL/GenBank/DDBJ databases">
        <title>Draft genome resource of the tomato pathogen Pseudocercospora fuligena.</title>
        <authorList>
            <person name="Zaccaron A."/>
        </authorList>
    </citation>
    <scope>NUCLEOTIDE SEQUENCE</scope>
    <source>
        <strain evidence="2">PF001</strain>
    </source>
</reference>
<evidence type="ECO:0000256" key="1">
    <source>
        <dbReference type="SAM" id="MobiDB-lite"/>
    </source>
</evidence>
<feature type="region of interest" description="Disordered" evidence="1">
    <location>
        <begin position="28"/>
        <end position="75"/>
    </location>
</feature>
<protein>
    <submittedName>
        <fullName evidence="2">Uncharacterized protein</fullName>
    </submittedName>
</protein>
<keyword evidence="3" id="KW-1185">Reference proteome</keyword>